<protein>
    <submittedName>
        <fullName evidence="2">HTH domain-containing protein</fullName>
    </submittedName>
</protein>
<dbReference type="EMBL" id="CP048113">
    <property type="protein sequence ID" value="QHS61891.1"/>
    <property type="molecule type" value="Genomic_DNA"/>
</dbReference>
<dbReference type="Pfam" id="PF08279">
    <property type="entry name" value="HTH_11"/>
    <property type="match status" value="1"/>
</dbReference>
<gene>
    <name evidence="2" type="ORF">GWR21_20475</name>
</gene>
<dbReference type="InterPro" id="IPR036390">
    <property type="entry name" value="WH_DNA-bd_sf"/>
</dbReference>
<proteinExistence type="predicted"/>
<evidence type="ECO:0000259" key="1">
    <source>
        <dbReference type="Pfam" id="PF08279"/>
    </source>
</evidence>
<organism evidence="2 3">
    <name type="scientific">Chitinophaga agri</name>
    <dbReference type="NCBI Taxonomy" id="2703787"/>
    <lineage>
        <taxon>Bacteria</taxon>
        <taxon>Pseudomonadati</taxon>
        <taxon>Bacteroidota</taxon>
        <taxon>Chitinophagia</taxon>
        <taxon>Chitinophagales</taxon>
        <taxon>Chitinophagaceae</taxon>
        <taxon>Chitinophaga</taxon>
    </lineage>
</organism>
<dbReference type="InterPro" id="IPR013196">
    <property type="entry name" value="HTH_11"/>
</dbReference>
<dbReference type="SUPFAM" id="SSF46785">
    <property type="entry name" value="Winged helix' DNA-binding domain"/>
    <property type="match status" value="1"/>
</dbReference>
<dbReference type="RefSeq" id="WP_162333550.1">
    <property type="nucleotide sequence ID" value="NZ_CP048113.1"/>
</dbReference>
<dbReference type="Gene3D" id="1.10.10.10">
    <property type="entry name" value="Winged helix-like DNA-binding domain superfamily/Winged helix DNA-binding domain"/>
    <property type="match status" value="1"/>
</dbReference>
<sequence>MTTDIFDRIRRIDLLIRMKGTGTAAELAERLGISRAQVYEYINLMKGLGAPIKYCKYRQSYFYNEEGKFYTCFIHKDAAVLEIPQLHD</sequence>
<dbReference type="KEGG" id="chih:GWR21_20475"/>
<evidence type="ECO:0000313" key="2">
    <source>
        <dbReference type="EMBL" id="QHS61891.1"/>
    </source>
</evidence>
<reference evidence="2 3" key="1">
    <citation type="submission" date="2020-01" db="EMBL/GenBank/DDBJ databases">
        <title>Complete genome sequence of Chitinophaga sp. H33E-04 isolated from quinoa roots.</title>
        <authorList>
            <person name="Weon H.-Y."/>
            <person name="Lee S.A."/>
        </authorList>
    </citation>
    <scope>NUCLEOTIDE SEQUENCE [LARGE SCALE GENOMIC DNA]</scope>
    <source>
        <strain evidence="2 3">H33E-04</strain>
    </source>
</reference>
<dbReference type="InterPro" id="IPR036388">
    <property type="entry name" value="WH-like_DNA-bd_sf"/>
</dbReference>
<evidence type="ECO:0000313" key="3">
    <source>
        <dbReference type="Proteomes" id="UP000476411"/>
    </source>
</evidence>
<accession>A0A6B9ZJZ1</accession>
<feature type="domain" description="Helix-turn-helix type 11" evidence="1">
    <location>
        <begin position="13"/>
        <end position="53"/>
    </location>
</feature>
<keyword evidence="3" id="KW-1185">Reference proteome</keyword>
<name>A0A6B9ZJZ1_9BACT</name>
<dbReference type="AlphaFoldDB" id="A0A6B9ZJZ1"/>
<dbReference type="Proteomes" id="UP000476411">
    <property type="component" value="Chromosome"/>
</dbReference>